<evidence type="ECO:0000313" key="7">
    <source>
        <dbReference type="Proteomes" id="UP000676541"/>
    </source>
</evidence>
<keyword evidence="1" id="KW-0945">Host-virus interaction</keyword>
<dbReference type="GeneID" id="80401195"/>
<keyword evidence="3" id="KW-0946">Virion</keyword>
<dbReference type="Pfam" id="PF03863">
    <property type="entry name" value="Phage_mat-A"/>
    <property type="match status" value="1"/>
</dbReference>
<evidence type="ECO:0000256" key="1">
    <source>
        <dbReference type="ARBA" id="ARBA00022581"/>
    </source>
</evidence>
<evidence type="ECO:0000313" key="6">
    <source>
        <dbReference type="EMBL" id="DAD50693.1"/>
    </source>
</evidence>
<dbReference type="KEGG" id="vg:80401195"/>
<reference evidence="6" key="1">
    <citation type="submission" date="2020-09" db="EMBL/GenBank/DDBJ databases">
        <title>Leviviricetes taxonomy.</title>
        <authorList>
            <person name="Stockdale S.R."/>
            <person name="Callanan J."/>
            <person name="Adriaenssens E.M."/>
            <person name="Kuhn J.H."/>
            <person name="Rumnieks J."/>
            <person name="Shkoporov A."/>
            <person name="Draper L.A."/>
            <person name="Ross P."/>
            <person name="Hill C."/>
        </authorList>
    </citation>
    <scope>NUCLEOTIDE SEQUENCE</scope>
</reference>
<keyword evidence="7" id="KW-1185">Reference proteome</keyword>
<evidence type="ECO:0000256" key="4">
    <source>
        <dbReference type="ARBA" id="ARBA00023296"/>
    </source>
</evidence>
<accession>A0A8S5L038</accession>
<evidence type="ECO:0000256" key="2">
    <source>
        <dbReference type="ARBA" id="ARBA00022804"/>
    </source>
</evidence>
<keyword evidence="4" id="KW-1160">Virus entry into host cell</keyword>
<organism evidence="6 7">
    <name type="scientific">ssRNA phage SRR6960799_37</name>
    <dbReference type="NCBI Taxonomy" id="2786595"/>
    <lineage>
        <taxon>Viruses</taxon>
        <taxon>Riboviria</taxon>
        <taxon>Orthornavirae</taxon>
        <taxon>Lenarviricota</taxon>
        <taxon>Leviviricetes</taxon>
        <taxon>Timlovirales</taxon>
        <taxon>Steitzviridae</taxon>
        <taxon>Gehrmavirus</taxon>
        <taxon>Gehrmavirus pelocola</taxon>
    </lineage>
</organism>
<gene>
    <name evidence="6" type="primary">SRR6960799_37_1</name>
</gene>
<dbReference type="GO" id="GO:0039666">
    <property type="term" value="P:virion attachment to host cell pilus"/>
    <property type="evidence" value="ECO:0007669"/>
    <property type="project" value="UniProtKB-KW"/>
</dbReference>
<evidence type="ECO:0000256" key="5">
    <source>
        <dbReference type="ARBA" id="ARBA00035110"/>
    </source>
</evidence>
<dbReference type="InterPro" id="IPR005563">
    <property type="entry name" value="A_protein"/>
</dbReference>
<keyword evidence="2" id="KW-1161">Viral attachment to host cell</keyword>
<dbReference type="EMBL" id="BK013600">
    <property type="protein sequence ID" value="DAD50693.1"/>
    <property type="molecule type" value="Genomic_RNA"/>
</dbReference>
<sequence length="381" mass="42066">MVVRVRSQSFAAAVGSRYNDFNGTTAYDSLASDISTCTDTVGNYPNDNALTIERTLRYAKGSVSGHRPGGIYTFSDYATGSQQFPAHLSLPTLPNDTIVSTDAVAKHNPSRAIPSLPVFLGELATLPFRLFESGLRQSVDGFHPRRRKRPGGSVVEFNFGWEPLFKDLIDMIKFQEHVNNRVKELTSLHSKGGLKRSTKKRARTDIASSLSGTLTIHSTEGTVQAYNSTTTKRKQWVSTRWKPDVAELNAVPDATELARRARLAVHGWNLSPADAWELVPWSWFADYFFNIGDFLYATRNSVGGHCESICIMEHTRTEQRHSITAKPAYFSVVPATTVRETKRRRVSAGIGLSAYSTPLIGTKQLLNLASISLSHSGLKGD</sequence>
<evidence type="ECO:0000256" key="3">
    <source>
        <dbReference type="ARBA" id="ARBA00023104"/>
    </source>
</evidence>
<keyword evidence="3" id="KW-1175">Viral attachment to host cell pilus</keyword>
<protein>
    <submittedName>
        <fullName evidence="6">Maturation protein</fullName>
    </submittedName>
</protein>
<comment type="similarity">
    <text evidence="5">Belongs to the Leviviricetes maturation protein family.</text>
</comment>
<proteinExistence type="inferred from homology"/>
<dbReference type="Proteomes" id="UP000676541">
    <property type="component" value="Segment"/>
</dbReference>
<dbReference type="RefSeq" id="YP_010771496.1">
    <property type="nucleotide sequence ID" value="NC_074580.1"/>
</dbReference>
<name>A0A8S5L038_9VIRU</name>